<organism evidence="2">
    <name type="scientific">Sesamum latifolium</name>
    <dbReference type="NCBI Taxonomy" id="2727402"/>
    <lineage>
        <taxon>Eukaryota</taxon>
        <taxon>Viridiplantae</taxon>
        <taxon>Streptophyta</taxon>
        <taxon>Embryophyta</taxon>
        <taxon>Tracheophyta</taxon>
        <taxon>Spermatophyta</taxon>
        <taxon>Magnoliopsida</taxon>
        <taxon>eudicotyledons</taxon>
        <taxon>Gunneridae</taxon>
        <taxon>Pentapetalae</taxon>
        <taxon>asterids</taxon>
        <taxon>lamiids</taxon>
        <taxon>Lamiales</taxon>
        <taxon>Pedaliaceae</taxon>
        <taxon>Sesamum</taxon>
    </lineage>
</organism>
<proteinExistence type="predicted"/>
<feature type="compositionally biased region" description="Basic residues" evidence="1">
    <location>
        <begin position="33"/>
        <end position="49"/>
    </location>
</feature>
<name>A0AAW2TMK4_9LAMI</name>
<feature type="region of interest" description="Disordered" evidence="1">
    <location>
        <begin position="1"/>
        <end position="58"/>
    </location>
</feature>
<evidence type="ECO:0000256" key="1">
    <source>
        <dbReference type="SAM" id="MobiDB-lite"/>
    </source>
</evidence>
<sequence>MPSAITATDRLVDYRVTSGSDPEKKKKDSGKEKGKRGKVGKDGKFKKKTNKEVTESGTKETAQFNVDKTKKGYYLCNGDHRMWTVLSEES</sequence>
<reference evidence="2" key="2">
    <citation type="journal article" date="2024" name="Plant">
        <title>Genomic evolution and insights into agronomic trait innovations of Sesamum species.</title>
        <authorList>
            <person name="Miao H."/>
            <person name="Wang L."/>
            <person name="Qu L."/>
            <person name="Liu H."/>
            <person name="Sun Y."/>
            <person name="Le M."/>
            <person name="Wang Q."/>
            <person name="Wei S."/>
            <person name="Zheng Y."/>
            <person name="Lin W."/>
            <person name="Duan Y."/>
            <person name="Cao H."/>
            <person name="Xiong S."/>
            <person name="Wang X."/>
            <person name="Wei L."/>
            <person name="Li C."/>
            <person name="Ma Q."/>
            <person name="Ju M."/>
            <person name="Zhao R."/>
            <person name="Li G."/>
            <person name="Mu C."/>
            <person name="Tian Q."/>
            <person name="Mei H."/>
            <person name="Zhang T."/>
            <person name="Gao T."/>
            <person name="Zhang H."/>
        </authorList>
    </citation>
    <scope>NUCLEOTIDE SEQUENCE</scope>
    <source>
        <strain evidence="2">KEN1</strain>
    </source>
</reference>
<dbReference type="EMBL" id="JACGWN010000014">
    <property type="protein sequence ID" value="KAL0405977.1"/>
    <property type="molecule type" value="Genomic_DNA"/>
</dbReference>
<feature type="compositionally biased region" description="Basic and acidic residues" evidence="1">
    <location>
        <begin position="21"/>
        <end position="32"/>
    </location>
</feature>
<accession>A0AAW2TMK4</accession>
<comment type="caution">
    <text evidence="2">The sequence shown here is derived from an EMBL/GenBank/DDBJ whole genome shotgun (WGS) entry which is preliminary data.</text>
</comment>
<gene>
    <name evidence="2" type="ORF">Slati_3911600</name>
</gene>
<evidence type="ECO:0000313" key="2">
    <source>
        <dbReference type="EMBL" id="KAL0405977.1"/>
    </source>
</evidence>
<dbReference type="AlphaFoldDB" id="A0AAW2TMK4"/>
<reference evidence="2" key="1">
    <citation type="submission" date="2020-06" db="EMBL/GenBank/DDBJ databases">
        <authorList>
            <person name="Li T."/>
            <person name="Hu X."/>
            <person name="Zhang T."/>
            <person name="Song X."/>
            <person name="Zhang H."/>
            <person name="Dai N."/>
            <person name="Sheng W."/>
            <person name="Hou X."/>
            <person name="Wei L."/>
        </authorList>
    </citation>
    <scope>NUCLEOTIDE SEQUENCE</scope>
    <source>
        <strain evidence="2">KEN1</strain>
        <tissue evidence="2">Leaf</tissue>
    </source>
</reference>
<protein>
    <submittedName>
        <fullName evidence="2">Uncharacterized protein</fullName>
    </submittedName>
</protein>